<dbReference type="SUPFAM" id="SSF53850">
    <property type="entry name" value="Periplasmic binding protein-like II"/>
    <property type="match status" value="1"/>
</dbReference>
<dbReference type="GO" id="GO:0042938">
    <property type="term" value="P:dipeptide transport"/>
    <property type="evidence" value="ECO:0007669"/>
    <property type="project" value="TreeGrafter"/>
</dbReference>
<dbReference type="Gene3D" id="3.90.76.10">
    <property type="entry name" value="Dipeptide-binding Protein, Domain 1"/>
    <property type="match status" value="1"/>
</dbReference>
<evidence type="ECO:0000256" key="3">
    <source>
        <dbReference type="SAM" id="SignalP"/>
    </source>
</evidence>
<dbReference type="PROSITE" id="PS01040">
    <property type="entry name" value="SBP_BACTERIAL_5"/>
    <property type="match status" value="1"/>
</dbReference>
<reference evidence="5 6" key="1">
    <citation type="submission" date="2019-03" db="EMBL/GenBank/DDBJ databases">
        <title>Genomic Encyclopedia of Type Strains, Phase IV (KMG-IV): sequencing the most valuable type-strain genomes for metagenomic binning, comparative biology and taxonomic classification.</title>
        <authorList>
            <person name="Goeker M."/>
        </authorList>
    </citation>
    <scope>NUCLEOTIDE SEQUENCE [LARGE SCALE GENOMIC DNA]</scope>
    <source>
        <strain evidence="5 6">DSM 28404</strain>
    </source>
</reference>
<sequence length="532" mass="59540">MKLSTKLSLAALAVVMSGGAFAAPKTLTYCSEASPSYFNPQLVTDGPSIDASGQQIYDRLVAFEKGSTNIVPSLAEKWDISDDGLTYTFHLRKGVKFHANKDFKPTRDFNADDVLFSFNRQLDKNHPYHQVSGGGYEYFIGMDMPNIIKSVEKIDEYTVKFTLNVPNSPFLANLAMDFASILSAQYGEHLAKSGKLNVIDTNPIGTGPFVFVDYQKDSAIRYKAFDEYWQGKAPIDRLVFAITPDASVRYAKLQKGECQVMAYPNPADIEAMKKDDKINLLNQSGLNIGYLHFNVQKAPFDNVKVRQALSYAVNKEAILTSVYQGAGQVAKNPIPPTIWSYNDAVKDYDYSPEKAKALLKEVGLENGFETEIWAMPVSRPYNPNARRMAELIQADWEAVGVKTKIVSYEWGEYLKRMRNGDAPTGMMGWTGDNGDPDNFFNALLSCSAVENGSNYAKWCNKDFDALVVKANQVSDKAERTKLYEQAQVIFKEQAPWITIAHSTVYEPIRKEVLNYQLSPFGLHPFYGVDLAR</sequence>
<evidence type="ECO:0000256" key="1">
    <source>
        <dbReference type="ARBA" id="ARBA00005695"/>
    </source>
</evidence>
<dbReference type="PANTHER" id="PTHR30290:SF38">
    <property type="entry name" value="D,D-DIPEPTIDE-BINDING PERIPLASMIC PROTEIN DDPA-RELATED"/>
    <property type="match status" value="1"/>
</dbReference>
<dbReference type="Pfam" id="PF00496">
    <property type="entry name" value="SBP_bac_5"/>
    <property type="match status" value="1"/>
</dbReference>
<comment type="caution">
    <text evidence="5">The sequence shown here is derived from an EMBL/GenBank/DDBJ whole genome shotgun (WGS) entry which is preliminary data.</text>
</comment>
<organism evidence="5 6">
    <name type="scientific">Cricetibacter osteomyelitidis</name>
    <dbReference type="NCBI Taxonomy" id="1521931"/>
    <lineage>
        <taxon>Bacteria</taxon>
        <taxon>Pseudomonadati</taxon>
        <taxon>Pseudomonadota</taxon>
        <taxon>Gammaproteobacteria</taxon>
        <taxon>Pasteurellales</taxon>
        <taxon>Pasteurellaceae</taxon>
        <taxon>Cricetibacter</taxon>
    </lineage>
</organism>
<protein>
    <submittedName>
        <fullName evidence="5">Dipeptide transport system substrate-binding protein</fullName>
    </submittedName>
</protein>
<dbReference type="GO" id="GO:1904680">
    <property type="term" value="F:peptide transmembrane transporter activity"/>
    <property type="evidence" value="ECO:0007669"/>
    <property type="project" value="TreeGrafter"/>
</dbReference>
<comment type="similarity">
    <text evidence="1">Belongs to the bacterial solute-binding protein 5 family.</text>
</comment>
<feature type="chain" id="PRO_5020877948" evidence="3">
    <location>
        <begin position="23"/>
        <end position="532"/>
    </location>
</feature>
<evidence type="ECO:0000256" key="2">
    <source>
        <dbReference type="ARBA" id="ARBA00022729"/>
    </source>
</evidence>
<dbReference type="GO" id="GO:0030288">
    <property type="term" value="C:outer membrane-bounded periplasmic space"/>
    <property type="evidence" value="ECO:0007669"/>
    <property type="project" value="TreeGrafter"/>
</dbReference>
<evidence type="ECO:0000313" key="6">
    <source>
        <dbReference type="Proteomes" id="UP000295763"/>
    </source>
</evidence>
<keyword evidence="6" id="KW-1185">Reference proteome</keyword>
<dbReference type="PIRSF" id="PIRSF002741">
    <property type="entry name" value="MppA"/>
    <property type="match status" value="1"/>
</dbReference>
<accession>A0A4R2TDL0</accession>
<keyword evidence="2 3" id="KW-0732">Signal</keyword>
<dbReference type="InterPro" id="IPR039424">
    <property type="entry name" value="SBP_5"/>
</dbReference>
<dbReference type="CDD" id="cd08493">
    <property type="entry name" value="PBP2_DppA_like"/>
    <property type="match status" value="1"/>
</dbReference>
<dbReference type="AlphaFoldDB" id="A0A4R2TDL0"/>
<name>A0A4R2TDL0_9PAST</name>
<dbReference type="FunFam" id="3.90.76.10:FF:000002">
    <property type="entry name" value="Dipeptide ABC transporter, substrate-binding protein"/>
    <property type="match status" value="1"/>
</dbReference>
<dbReference type="Gene3D" id="3.40.190.10">
    <property type="entry name" value="Periplasmic binding protein-like II"/>
    <property type="match status" value="1"/>
</dbReference>
<proteinExistence type="inferred from homology"/>
<dbReference type="InterPro" id="IPR030678">
    <property type="entry name" value="Peptide/Ni-bd"/>
</dbReference>
<feature type="signal peptide" evidence="3">
    <location>
        <begin position="1"/>
        <end position="22"/>
    </location>
</feature>
<dbReference type="EMBL" id="SLYB01000010">
    <property type="protein sequence ID" value="TCP95228.1"/>
    <property type="molecule type" value="Genomic_DNA"/>
</dbReference>
<gene>
    <name evidence="5" type="ORF">EDC44_11059</name>
</gene>
<dbReference type="PANTHER" id="PTHR30290">
    <property type="entry name" value="PERIPLASMIC BINDING COMPONENT OF ABC TRANSPORTER"/>
    <property type="match status" value="1"/>
</dbReference>
<dbReference type="InterPro" id="IPR000914">
    <property type="entry name" value="SBP_5_dom"/>
</dbReference>
<dbReference type="GO" id="GO:0043190">
    <property type="term" value="C:ATP-binding cassette (ABC) transporter complex"/>
    <property type="evidence" value="ECO:0007669"/>
    <property type="project" value="InterPro"/>
</dbReference>
<evidence type="ECO:0000259" key="4">
    <source>
        <dbReference type="Pfam" id="PF00496"/>
    </source>
</evidence>
<dbReference type="Gene3D" id="3.10.105.10">
    <property type="entry name" value="Dipeptide-binding Protein, Domain 3"/>
    <property type="match status" value="1"/>
</dbReference>
<dbReference type="FunFam" id="3.10.105.10:FF:000002">
    <property type="entry name" value="Dipeptide ABC transporter, substrate-binding protein"/>
    <property type="match status" value="1"/>
</dbReference>
<feature type="domain" description="Solute-binding protein family 5" evidence="4">
    <location>
        <begin position="69"/>
        <end position="449"/>
    </location>
</feature>
<dbReference type="RefSeq" id="WP_131976532.1">
    <property type="nucleotide sequence ID" value="NZ_SLYB01000010.1"/>
</dbReference>
<dbReference type="FunFam" id="3.40.190.10:FF:000036">
    <property type="entry name" value="Dipeptide ABC transporter, substrate-binding protein"/>
    <property type="match status" value="1"/>
</dbReference>
<evidence type="ECO:0000313" key="5">
    <source>
        <dbReference type="EMBL" id="TCP95228.1"/>
    </source>
</evidence>
<dbReference type="InterPro" id="IPR023765">
    <property type="entry name" value="SBP_5_CS"/>
</dbReference>
<dbReference type="Proteomes" id="UP000295763">
    <property type="component" value="Unassembled WGS sequence"/>
</dbReference>
<dbReference type="OrthoDB" id="9801912at2"/>